<evidence type="ECO:0008006" key="4">
    <source>
        <dbReference type="Google" id="ProtNLM"/>
    </source>
</evidence>
<name>A0ABW4NE41_9SPHN</name>
<dbReference type="RefSeq" id="WP_380940752.1">
    <property type="nucleotide sequence ID" value="NZ_JBHUFC010000003.1"/>
</dbReference>
<evidence type="ECO:0000313" key="3">
    <source>
        <dbReference type="Proteomes" id="UP001597283"/>
    </source>
</evidence>
<feature type="transmembrane region" description="Helical" evidence="1">
    <location>
        <begin position="275"/>
        <end position="293"/>
    </location>
</feature>
<feature type="transmembrane region" description="Helical" evidence="1">
    <location>
        <begin position="249"/>
        <end position="268"/>
    </location>
</feature>
<feature type="transmembrane region" description="Helical" evidence="1">
    <location>
        <begin position="84"/>
        <end position="104"/>
    </location>
</feature>
<reference evidence="3" key="1">
    <citation type="journal article" date="2019" name="Int. J. Syst. Evol. Microbiol.">
        <title>The Global Catalogue of Microorganisms (GCM) 10K type strain sequencing project: providing services to taxonomists for standard genome sequencing and annotation.</title>
        <authorList>
            <consortium name="The Broad Institute Genomics Platform"/>
            <consortium name="The Broad Institute Genome Sequencing Center for Infectious Disease"/>
            <person name="Wu L."/>
            <person name="Ma J."/>
        </authorList>
    </citation>
    <scope>NUCLEOTIDE SEQUENCE [LARGE SCALE GENOMIC DNA]</scope>
    <source>
        <strain evidence="3">Q85</strain>
    </source>
</reference>
<feature type="transmembrane region" description="Helical" evidence="1">
    <location>
        <begin position="203"/>
        <end position="223"/>
    </location>
</feature>
<dbReference type="EMBL" id="JBHUFC010000003">
    <property type="protein sequence ID" value="MFD1788367.1"/>
    <property type="molecule type" value="Genomic_DNA"/>
</dbReference>
<feature type="transmembrane region" description="Helical" evidence="1">
    <location>
        <begin position="125"/>
        <end position="150"/>
    </location>
</feature>
<keyword evidence="1" id="KW-1133">Transmembrane helix</keyword>
<evidence type="ECO:0000313" key="2">
    <source>
        <dbReference type="EMBL" id="MFD1788367.1"/>
    </source>
</evidence>
<gene>
    <name evidence="2" type="ORF">ACFSC3_12370</name>
</gene>
<dbReference type="Proteomes" id="UP001597283">
    <property type="component" value="Unassembled WGS sequence"/>
</dbReference>
<sequence>MTATRRDLGWLLAAMAAVTLPLLWPAIPPLNDLPGHIGRYHIAATIARSPDLERAWEYHWSLIGNLGVDLPVIALAPLLGVEHAAKLIVMLIPAGFVAGLWAIGRSRGRATPPLVGFACALAYNHAFTLGFVNFALSTALAFLALAGWIALDRRPLLRGAIFLPVSWLLWIAHSSGWGMFGLMAWASAVMLARERDAGWRAAVLSATIACLPLATPVVTMIGVDGPPLDAFWVWPTKASAVASLLRDRWRWFDVASAAVIVMLIWTALRRRDWRIDPVVAAPGGVLLLAFLLLPHGAIGGAYIDMRLLAPACALLLCAVWIRPRRTAQRLATAGAAFLAIRMIATTVSYLSVAGVWTETEAAIAAMPRAARVLVLVAEPCSSDWRSDRLGHLGGLAVARRDVFQNGAWAIAGQQSLRIRSPADPVYRTDPSQLVYPADCEYITTDRDRALTGFDRRYFDHVWLIGLHGPVPSDLRVIFRNPRSTLYEVRSETR</sequence>
<feature type="transmembrane region" description="Helical" evidence="1">
    <location>
        <begin position="170"/>
        <end position="191"/>
    </location>
</feature>
<keyword evidence="1" id="KW-0812">Transmembrane</keyword>
<organism evidence="2 3">
    <name type="scientific">Sphingomonas floccifaciens</name>
    <dbReference type="NCBI Taxonomy" id="1844115"/>
    <lineage>
        <taxon>Bacteria</taxon>
        <taxon>Pseudomonadati</taxon>
        <taxon>Pseudomonadota</taxon>
        <taxon>Alphaproteobacteria</taxon>
        <taxon>Sphingomonadales</taxon>
        <taxon>Sphingomonadaceae</taxon>
        <taxon>Sphingomonas</taxon>
    </lineage>
</organism>
<proteinExistence type="predicted"/>
<keyword evidence="1" id="KW-0472">Membrane</keyword>
<feature type="transmembrane region" description="Helical" evidence="1">
    <location>
        <begin position="299"/>
        <end position="321"/>
    </location>
</feature>
<evidence type="ECO:0000256" key="1">
    <source>
        <dbReference type="SAM" id="Phobius"/>
    </source>
</evidence>
<feature type="transmembrane region" description="Helical" evidence="1">
    <location>
        <begin position="333"/>
        <end position="356"/>
    </location>
</feature>
<comment type="caution">
    <text evidence="2">The sequence shown here is derived from an EMBL/GenBank/DDBJ whole genome shotgun (WGS) entry which is preliminary data.</text>
</comment>
<protein>
    <recommendedName>
        <fullName evidence="4">Glycosyltransferase RgtA/B/C/D-like domain-containing protein</fullName>
    </recommendedName>
</protein>
<accession>A0ABW4NE41</accession>
<keyword evidence="3" id="KW-1185">Reference proteome</keyword>